<dbReference type="Pfam" id="PF02590">
    <property type="entry name" value="SPOUT_MTase"/>
    <property type="match status" value="1"/>
</dbReference>
<keyword evidence="2" id="KW-0808">Transferase</keyword>
<evidence type="ECO:0000256" key="2">
    <source>
        <dbReference type="ARBA" id="ARBA00022679"/>
    </source>
</evidence>
<dbReference type="AlphaFoldDB" id="A0A7S0NYP8"/>
<dbReference type="InterPro" id="IPR003742">
    <property type="entry name" value="RlmH-like"/>
</dbReference>
<evidence type="ECO:0000256" key="5">
    <source>
        <dbReference type="SAM" id="SignalP"/>
    </source>
</evidence>
<organism evidence="6">
    <name type="scientific">Calcidiscus leptoporus</name>
    <dbReference type="NCBI Taxonomy" id="127549"/>
    <lineage>
        <taxon>Eukaryota</taxon>
        <taxon>Haptista</taxon>
        <taxon>Haptophyta</taxon>
        <taxon>Prymnesiophyceae</taxon>
        <taxon>Coccolithales</taxon>
        <taxon>Calcidiscaceae</taxon>
        <taxon>Calcidiscus</taxon>
    </lineage>
</organism>
<evidence type="ECO:0000256" key="4">
    <source>
        <dbReference type="ARBA" id="ARBA00038303"/>
    </source>
</evidence>
<accession>A0A7S0NYP8</accession>
<dbReference type="InterPro" id="IPR029026">
    <property type="entry name" value="tRNA_m1G_MTases_N"/>
</dbReference>
<feature type="chain" id="PRO_5031058406" description="Ribosomal RNA large subunit methyltransferase H" evidence="5">
    <location>
        <begin position="20"/>
        <end position="183"/>
    </location>
</feature>
<feature type="signal peptide" evidence="5">
    <location>
        <begin position="1"/>
        <end position="19"/>
    </location>
</feature>
<dbReference type="EMBL" id="HBER01032473">
    <property type="protein sequence ID" value="CAD8541053.1"/>
    <property type="molecule type" value="Transcribed_RNA"/>
</dbReference>
<keyword evidence="3" id="KW-0949">S-adenosyl-L-methionine</keyword>
<keyword evidence="5" id="KW-0732">Signal</keyword>
<keyword evidence="1" id="KW-0489">Methyltransferase</keyword>
<dbReference type="HAMAP" id="MF_00658">
    <property type="entry name" value="23SrRNA_methyltr_H"/>
    <property type="match status" value="1"/>
</dbReference>
<dbReference type="Gene3D" id="3.40.1280.10">
    <property type="match status" value="1"/>
</dbReference>
<dbReference type="GO" id="GO:0006364">
    <property type="term" value="P:rRNA processing"/>
    <property type="evidence" value="ECO:0007669"/>
    <property type="project" value="InterPro"/>
</dbReference>
<dbReference type="CDD" id="cd18081">
    <property type="entry name" value="RlmH-like"/>
    <property type="match status" value="1"/>
</dbReference>
<evidence type="ECO:0000256" key="3">
    <source>
        <dbReference type="ARBA" id="ARBA00022691"/>
    </source>
</evidence>
<dbReference type="PANTHER" id="PTHR33603">
    <property type="entry name" value="METHYLTRANSFERASE"/>
    <property type="match status" value="1"/>
</dbReference>
<name>A0A7S0NYP8_9EUKA</name>
<dbReference type="InterPro" id="IPR029028">
    <property type="entry name" value="Alpha/beta_knot_MTases"/>
</dbReference>
<evidence type="ECO:0000256" key="1">
    <source>
        <dbReference type="ARBA" id="ARBA00022603"/>
    </source>
</evidence>
<dbReference type="GO" id="GO:0032259">
    <property type="term" value="P:methylation"/>
    <property type="evidence" value="ECO:0007669"/>
    <property type="project" value="UniProtKB-KW"/>
</dbReference>
<dbReference type="GO" id="GO:0008168">
    <property type="term" value="F:methyltransferase activity"/>
    <property type="evidence" value="ECO:0007669"/>
    <property type="project" value="UniProtKB-KW"/>
</dbReference>
<dbReference type="PANTHER" id="PTHR33603:SF1">
    <property type="entry name" value="RIBOSOMAL RNA LARGE SUBUNIT METHYLTRANSFERASE H"/>
    <property type="match status" value="1"/>
</dbReference>
<evidence type="ECO:0008006" key="7">
    <source>
        <dbReference type="Google" id="ProtNLM"/>
    </source>
</evidence>
<protein>
    <recommendedName>
        <fullName evidence="7">Ribosomal RNA large subunit methyltransferase H</fullName>
    </recommendedName>
</protein>
<dbReference type="SUPFAM" id="SSF75217">
    <property type="entry name" value="alpha/beta knot"/>
    <property type="match status" value="1"/>
</dbReference>
<sequence>MRAAEWPLLLLLLLPHASALLRNVPCAPALRAPCLPLRRSSPQCGPRVRIVSVGKTKEAWLQLALAEYMKRVRTVSLECTWVRDDAALLAEARGACIVLDERGKLCSSREFSEMLFRALEEGGARLSFVIGAADGLPEALRDGPHPLLSLSRMTLTHQMARLVLAEQIYRACEIRRGSKYHRG</sequence>
<gene>
    <name evidence="6" type="ORF">CLEP1334_LOCUS16339</name>
</gene>
<comment type="similarity">
    <text evidence="4">Belongs to the RNA methyltransferase RlmH family.</text>
</comment>
<evidence type="ECO:0000313" key="6">
    <source>
        <dbReference type="EMBL" id="CAD8541053.1"/>
    </source>
</evidence>
<proteinExistence type="inferred from homology"/>
<reference evidence="6" key="1">
    <citation type="submission" date="2021-01" db="EMBL/GenBank/DDBJ databases">
        <authorList>
            <person name="Corre E."/>
            <person name="Pelletier E."/>
            <person name="Niang G."/>
            <person name="Scheremetjew M."/>
            <person name="Finn R."/>
            <person name="Kale V."/>
            <person name="Holt S."/>
            <person name="Cochrane G."/>
            <person name="Meng A."/>
            <person name="Brown T."/>
            <person name="Cohen L."/>
        </authorList>
    </citation>
    <scope>NUCLEOTIDE SEQUENCE</scope>
    <source>
        <strain evidence="6">RCC1130</strain>
    </source>
</reference>